<dbReference type="EMBL" id="SMTG01000004">
    <property type="protein sequence ID" value="TDK30680.1"/>
    <property type="molecule type" value="Genomic_DNA"/>
</dbReference>
<gene>
    <name evidence="1" type="ORF">E2F49_09990</name>
</gene>
<evidence type="ECO:0008006" key="3">
    <source>
        <dbReference type="Google" id="ProtNLM"/>
    </source>
</evidence>
<keyword evidence="2" id="KW-1185">Reference proteome</keyword>
<sequence length="127" mass="14060">MRHEDPAIDVSRQAGGLLYVRVRGTASFDNAVAYWNAIADAIEDRPAQLLLLIDELRGPAMSEAQWKQLVAEIGPRLGQLRIAHVKPHGLDTVEYCVLSAMGAGLDARVFEDERMASLWLRYGSPET</sequence>
<dbReference type="OrthoDB" id="7061764at2"/>
<organism evidence="1 2">
    <name type="scientific">Luteimonas terrae</name>
    <dbReference type="NCBI Taxonomy" id="1530191"/>
    <lineage>
        <taxon>Bacteria</taxon>
        <taxon>Pseudomonadati</taxon>
        <taxon>Pseudomonadota</taxon>
        <taxon>Gammaproteobacteria</taxon>
        <taxon>Lysobacterales</taxon>
        <taxon>Lysobacteraceae</taxon>
        <taxon>Luteimonas</taxon>
    </lineage>
</organism>
<protein>
    <recommendedName>
        <fullName evidence="3">STAS/SEC14 domain-containing protein</fullName>
    </recommendedName>
</protein>
<dbReference type="RefSeq" id="WP_133393755.1">
    <property type="nucleotide sequence ID" value="NZ_SMTG01000004.1"/>
</dbReference>
<dbReference type="Proteomes" id="UP000295543">
    <property type="component" value="Unassembled WGS sequence"/>
</dbReference>
<comment type="caution">
    <text evidence="1">The sequence shown here is derived from an EMBL/GenBank/DDBJ whole genome shotgun (WGS) entry which is preliminary data.</text>
</comment>
<name>A0A4R5U895_9GAMM</name>
<proteinExistence type="predicted"/>
<dbReference type="AlphaFoldDB" id="A0A4R5U895"/>
<accession>A0A4R5U895</accession>
<reference evidence="1 2" key="1">
    <citation type="submission" date="2019-03" db="EMBL/GenBank/DDBJ databases">
        <title>Luteimonas zhaokaii sp.nov., isolated from the rectal contents of Plateau pika in Yushu, Qinghai Province, China.</title>
        <authorList>
            <person name="Zhang G."/>
        </authorList>
    </citation>
    <scope>NUCLEOTIDE SEQUENCE [LARGE SCALE GENOMIC DNA]</scope>
    <source>
        <strain evidence="1 2">THG-MD21</strain>
    </source>
</reference>
<evidence type="ECO:0000313" key="1">
    <source>
        <dbReference type="EMBL" id="TDK30680.1"/>
    </source>
</evidence>
<evidence type="ECO:0000313" key="2">
    <source>
        <dbReference type="Proteomes" id="UP000295543"/>
    </source>
</evidence>